<feature type="transmembrane region" description="Helical" evidence="1">
    <location>
        <begin position="7"/>
        <end position="24"/>
    </location>
</feature>
<comment type="caution">
    <text evidence="2">The sequence shown here is derived from an EMBL/GenBank/DDBJ whole genome shotgun (WGS) entry which is preliminary data.</text>
</comment>
<dbReference type="Proteomes" id="UP000596827">
    <property type="component" value="Unassembled WGS sequence"/>
</dbReference>
<keyword evidence="1" id="KW-0812">Transmembrane</keyword>
<keyword evidence="1" id="KW-1133">Transmembrane helix</keyword>
<reference evidence="2" key="1">
    <citation type="submission" date="2020-08" db="EMBL/GenBank/DDBJ databases">
        <title>Ramlibacter sp. GTP1 16S ribosomal RNA gene genome sequencing and assembly.</title>
        <authorList>
            <person name="Kang M."/>
        </authorList>
    </citation>
    <scope>NUCLEOTIDE SEQUENCE</scope>
    <source>
        <strain evidence="2">GTP1</strain>
    </source>
</reference>
<dbReference type="RefSeq" id="WP_187081036.1">
    <property type="nucleotide sequence ID" value="NZ_JACORU010000002.1"/>
</dbReference>
<feature type="transmembrane region" description="Helical" evidence="1">
    <location>
        <begin position="59"/>
        <end position="77"/>
    </location>
</feature>
<dbReference type="EMBL" id="JACORU010000002">
    <property type="protein sequence ID" value="MBC5764577.1"/>
    <property type="molecule type" value="Genomic_DNA"/>
</dbReference>
<dbReference type="AlphaFoldDB" id="A0A923M5H3"/>
<name>A0A923M5H3_9BURK</name>
<evidence type="ECO:0000313" key="3">
    <source>
        <dbReference type="Proteomes" id="UP000596827"/>
    </source>
</evidence>
<gene>
    <name evidence="2" type="ORF">H8R02_08960</name>
</gene>
<protein>
    <submittedName>
        <fullName evidence="2">Uncharacterized protein</fullName>
    </submittedName>
</protein>
<keyword evidence="1" id="KW-0472">Membrane</keyword>
<accession>A0A923M5H3</accession>
<keyword evidence="3" id="KW-1185">Reference proteome</keyword>
<sequence>MSKQARIWFSTWAVVGVLLSFVALHWRAEFVHAGDVLLFYLAPYFLFGVDGPLSLVQFALAQALYVAAISSALWWVWERIAG</sequence>
<evidence type="ECO:0000313" key="2">
    <source>
        <dbReference type="EMBL" id="MBC5764577.1"/>
    </source>
</evidence>
<evidence type="ECO:0000256" key="1">
    <source>
        <dbReference type="SAM" id="Phobius"/>
    </source>
</evidence>
<organism evidence="2 3">
    <name type="scientific">Ramlibacter albus</name>
    <dbReference type="NCBI Taxonomy" id="2079448"/>
    <lineage>
        <taxon>Bacteria</taxon>
        <taxon>Pseudomonadati</taxon>
        <taxon>Pseudomonadota</taxon>
        <taxon>Betaproteobacteria</taxon>
        <taxon>Burkholderiales</taxon>
        <taxon>Comamonadaceae</taxon>
        <taxon>Ramlibacter</taxon>
    </lineage>
</organism>
<proteinExistence type="predicted"/>